<evidence type="ECO:0000313" key="2">
    <source>
        <dbReference type="Proteomes" id="UP000294850"/>
    </source>
</evidence>
<dbReference type="EMBL" id="SMFL01000019">
    <property type="protein sequence ID" value="TDE09554.1"/>
    <property type="molecule type" value="Genomic_DNA"/>
</dbReference>
<gene>
    <name evidence="1" type="ORF">E0F88_30150</name>
</gene>
<comment type="caution">
    <text evidence="1">The sequence shown here is derived from an EMBL/GenBank/DDBJ whole genome shotgun (WGS) entry which is preliminary data.</text>
</comment>
<proteinExistence type="predicted"/>
<name>A0A4R5DD35_9BACT</name>
<sequence>MRSIFDKVTSEIFAEYPDYDLKPSDESYYMNGAVVSFVINSEPPKGLQISYYLDLILEIYILPELILDRTNQWAQYKRFANRGRHFGQTGGNAFKFQHNAQTGTLQGQDILNIHDNSIKVFTEFGLLQTVLDALGK</sequence>
<keyword evidence="2" id="KW-1185">Reference proteome</keyword>
<dbReference type="Proteomes" id="UP000294850">
    <property type="component" value="Unassembled WGS sequence"/>
</dbReference>
<dbReference type="RefSeq" id="WP_131962059.1">
    <property type="nucleotide sequence ID" value="NZ_SMFL01000019.1"/>
</dbReference>
<evidence type="ECO:0000313" key="1">
    <source>
        <dbReference type="EMBL" id="TDE09554.1"/>
    </source>
</evidence>
<dbReference type="AlphaFoldDB" id="A0A4R5DD35"/>
<protein>
    <submittedName>
        <fullName evidence="1">Uncharacterized protein</fullName>
    </submittedName>
</protein>
<reference evidence="1 2" key="1">
    <citation type="submission" date="2019-03" db="EMBL/GenBank/DDBJ databases">
        <title>Dyadobacter AR-3-6 sp. nov., isolated from arctic soil.</title>
        <authorList>
            <person name="Chaudhary D.K."/>
        </authorList>
    </citation>
    <scope>NUCLEOTIDE SEQUENCE [LARGE SCALE GENOMIC DNA]</scope>
    <source>
        <strain evidence="1 2">AR-3-6</strain>
    </source>
</reference>
<organism evidence="1 2">
    <name type="scientific">Dyadobacter psychrotolerans</name>
    <dbReference type="NCBI Taxonomy" id="2541721"/>
    <lineage>
        <taxon>Bacteria</taxon>
        <taxon>Pseudomonadati</taxon>
        <taxon>Bacteroidota</taxon>
        <taxon>Cytophagia</taxon>
        <taxon>Cytophagales</taxon>
        <taxon>Spirosomataceae</taxon>
        <taxon>Dyadobacter</taxon>
    </lineage>
</organism>
<accession>A0A4R5DD35</accession>